<protein>
    <submittedName>
        <fullName evidence="1">Uncharacterized protein</fullName>
    </submittedName>
</protein>
<dbReference type="EMBL" id="CP136051">
    <property type="protein sequence ID" value="WOK05317.1"/>
    <property type="molecule type" value="Genomic_DNA"/>
</dbReference>
<organism evidence="1 2">
    <name type="scientific">Imperialibacter roseus</name>
    <dbReference type="NCBI Taxonomy" id="1324217"/>
    <lineage>
        <taxon>Bacteria</taxon>
        <taxon>Pseudomonadati</taxon>
        <taxon>Bacteroidota</taxon>
        <taxon>Cytophagia</taxon>
        <taxon>Cytophagales</taxon>
        <taxon>Flammeovirgaceae</taxon>
        <taxon>Imperialibacter</taxon>
    </lineage>
</organism>
<reference evidence="1 2" key="1">
    <citation type="journal article" date="2023" name="Microbiol. Resour. Announc.">
        <title>Complete Genome Sequence of Imperialibacter roseus strain P4T.</title>
        <authorList>
            <person name="Tizabi D.R."/>
            <person name="Bachvaroff T."/>
            <person name="Hill R.T."/>
        </authorList>
    </citation>
    <scope>NUCLEOTIDE SEQUENCE [LARGE SCALE GENOMIC DNA]</scope>
    <source>
        <strain evidence="1 2">P4T</strain>
    </source>
</reference>
<keyword evidence="2" id="KW-1185">Reference proteome</keyword>
<evidence type="ECO:0000313" key="2">
    <source>
        <dbReference type="Proteomes" id="UP001302349"/>
    </source>
</evidence>
<sequence>MKAPNLTGKLSGVIDEIKKRLSLKKRQAEGHALKGIQQHRIDIRLTVGVGEHLIKRHVKQAVLNDMWTIPTKGIAFAIGEPTGGLVEMEISYYAIAANADGLLNKLLAIENIKGAGVAQTQAT</sequence>
<evidence type="ECO:0000313" key="1">
    <source>
        <dbReference type="EMBL" id="WOK05317.1"/>
    </source>
</evidence>
<accession>A0ABZ0IP22</accession>
<name>A0ABZ0IP22_9BACT</name>
<dbReference type="Proteomes" id="UP001302349">
    <property type="component" value="Chromosome"/>
</dbReference>
<gene>
    <name evidence="1" type="ORF">RT717_19745</name>
</gene>
<proteinExistence type="predicted"/>
<dbReference type="RefSeq" id="WP_317488076.1">
    <property type="nucleotide sequence ID" value="NZ_CP136051.1"/>
</dbReference>